<sequence length="808" mass="89268">MIDANRHQCRTLAGAGQFDLRGLTDRVTWDKRCRVLRMRSTRKLTALPQDRARARTHADQPPATMDAYGTWAHVDATQRVILGGGVFPDAVAIFTLPADQKVADMCMHPQGMLYAIGKNSLDVATLYLINMRGAREDGKTAYREDATTAQATRVAEAPFAPDGPQPDRVVAMGDGALLLDRERQVFLQVVDRPLREQPTAKYPPATPRPCADGPRPQTLIPRPDLVLPAGYTAVDMAANPQGEAAVLLYPPEADKPAAVVLMLEGRISAPVFLHEAPAPFSIGWVRENEWALLFDGLKEALVYAIPFPAPTETTSATVSGRRYPLNRGHGDPVANPRFCNGLSRPVHYPSTDSQGRFLLRPLHPLSFPSYPSRVTVPAADLIDSGAPNTVWHRLFLEARLPKGSGVIVHLAADEDREILENHPQWFAHHFGTVPPQPDVPRATWLDAASEVPFFQGLLPEKPKDGTSGVFGVLVQRAGRVHRSLKGRYLKVSLTLMGGGQTTPEIAALRVYLPRFSYLDRYLPELYRESDPRRDAVDEGAANGSDFLQRFLCLFEGLLTPIEDRVAAAYMLTNPRSAPAEALDWLGRWVSLDVEMDLPEARKRLFIRHATDLYRKRGTLKGLALALDLLSDRMVERGEIVLLEDFRLRRTFATILGRDFSVEEDPLLMTTIPNANAYVGDTMILGDAAQREFLALYGAEMPADTADAAAVERFYARLSNRLTVLVHRQSDPHTVGLIHRIVAREVPAHIAFRVVPAGRALLVGLHALLGEDTYLQKTPAGGTARVGHSRLGRNDFIDKLPALDHRLEP</sequence>
<dbReference type="InterPro" id="IPR011748">
    <property type="entry name" value="Unchr_phage_tail-like"/>
</dbReference>
<feature type="region of interest" description="Disordered" evidence="1">
    <location>
        <begin position="197"/>
        <end position="218"/>
    </location>
</feature>
<evidence type="ECO:0000313" key="2">
    <source>
        <dbReference type="EMBL" id="MCJ8500101.1"/>
    </source>
</evidence>
<keyword evidence="3" id="KW-1185">Reference proteome</keyword>
<dbReference type="InterPro" id="IPR006521">
    <property type="entry name" value="Tail_protein_I"/>
</dbReference>
<proteinExistence type="predicted"/>
<protein>
    <submittedName>
        <fullName evidence="2">Phage tail protein</fullName>
    </submittedName>
</protein>
<dbReference type="NCBIfam" id="TIGR02242">
    <property type="entry name" value="tail_TIGR02242"/>
    <property type="match status" value="1"/>
</dbReference>
<dbReference type="Pfam" id="PF09684">
    <property type="entry name" value="Tail_P2_I"/>
    <property type="match status" value="1"/>
</dbReference>
<reference evidence="2" key="1">
    <citation type="submission" date="2022-04" db="EMBL/GenBank/DDBJ databases">
        <title>Desulfatitalea alkaliphila sp. nov., a novel anaerobic sulfate-reducing bacterium isolated from terrestrial mud volcano, Taman Peninsula, Russia.</title>
        <authorList>
            <person name="Khomyakova M.A."/>
            <person name="Merkel A.Y."/>
            <person name="Slobodkin A.I."/>
        </authorList>
    </citation>
    <scope>NUCLEOTIDE SEQUENCE</scope>
    <source>
        <strain evidence="2">M08but</strain>
    </source>
</reference>
<evidence type="ECO:0000313" key="3">
    <source>
        <dbReference type="Proteomes" id="UP001165427"/>
    </source>
</evidence>
<name>A0AA41UK73_9BACT</name>
<gene>
    <name evidence="2" type="ORF">MRX98_05905</name>
</gene>
<dbReference type="Proteomes" id="UP001165427">
    <property type="component" value="Unassembled WGS sequence"/>
</dbReference>
<organism evidence="2 3">
    <name type="scientific">Desulfatitalea alkaliphila</name>
    <dbReference type="NCBI Taxonomy" id="2929485"/>
    <lineage>
        <taxon>Bacteria</taxon>
        <taxon>Pseudomonadati</taxon>
        <taxon>Thermodesulfobacteriota</taxon>
        <taxon>Desulfobacteria</taxon>
        <taxon>Desulfobacterales</taxon>
        <taxon>Desulfosarcinaceae</taxon>
        <taxon>Desulfatitalea</taxon>
    </lineage>
</organism>
<dbReference type="AlphaFoldDB" id="A0AA41UK73"/>
<evidence type="ECO:0000256" key="1">
    <source>
        <dbReference type="SAM" id="MobiDB-lite"/>
    </source>
</evidence>
<dbReference type="EMBL" id="JALJRB010000004">
    <property type="protein sequence ID" value="MCJ8500101.1"/>
    <property type="molecule type" value="Genomic_DNA"/>
</dbReference>
<comment type="caution">
    <text evidence="2">The sequence shown here is derived from an EMBL/GenBank/DDBJ whole genome shotgun (WGS) entry which is preliminary data.</text>
</comment>
<accession>A0AA41UK73</accession>
<dbReference type="RefSeq" id="WP_246903874.1">
    <property type="nucleotide sequence ID" value="NZ_JALJRB010000004.1"/>
</dbReference>